<protein>
    <submittedName>
        <fullName evidence="1">Uncharacterized protein</fullName>
    </submittedName>
</protein>
<reference evidence="2" key="2">
    <citation type="journal article" date="2017" name="Nat. Plants">
        <title>The Aegilops tauschii genome reveals multiple impacts of transposons.</title>
        <authorList>
            <person name="Zhao G."/>
            <person name="Zou C."/>
            <person name="Li K."/>
            <person name="Wang K."/>
            <person name="Li T."/>
            <person name="Gao L."/>
            <person name="Zhang X."/>
            <person name="Wang H."/>
            <person name="Yang Z."/>
            <person name="Liu X."/>
            <person name="Jiang W."/>
            <person name="Mao L."/>
            <person name="Kong X."/>
            <person name="Jiao Y."/>
            <person name="Jia J."/>
        </authorList>
    </citation>
    <scope>NUCLEOTIDE SEQUENCE [LARGE SCALE GENOMIC DNA]</scope>
    <source>
        <strain evidence="2">cv. AL8/78</strain>
    </source>
</reference>
<reference evidence="1" key="3">
    <citation type="journal article" date="2017" name="Nature">
        <title>Genome sequence of the progenitor of the wheat D genome Aegilops tauschii.</title>
        <authorList>
            <person name="Luo M.C."/>
            <person name="Gu Y.Q."/>
            <person name="Puiu D."/>
            <person name="Wang H."/>
            <person name="Twardziok S.O."/>
            <person name="Deal K.R."/>
            <person name="Huo N."/>
            <person name="Zhu T."/>
            <person name="Wang L."/>
            <person name="Wang Y."/>
            <person name="McGuire P.E."/>
            <person name="Liu S."/>
            <person name="Long H."/>
            <person name="Ramasamy R.K."/>
            <person name="Rodriguez J.C."/>
            <person name="Van S.L."/>
            <person name="Yuan L."/>
            <person name="Wang Z."/>
            <person name="Xia Z."/>
            <person name="Xiao L."/>
            <person name="Anderson O.D."/>
            <person name="Ouyang S."/>
            <person name="Liang Y."/>
            <person name="Zimin A.V."/>
            <person name="Pertea G."/>
            <person name="Qi P."/>
            <person name="Bennetzen J.L."/>
            <person name="Dai X."/>
            <person name="Dawson M.W."/>
            <person name="Muller H.G."/>
            <person name="Kugler K."/>
            <person name="Rivarola-Duarte L."/>
            <person name="Spannagl M."/>
            <person name="Mayer K.F.X."/>
            <person name="Lu F.H."/>
            <person name="Bevan M.W."/>
            <person name="Leroy P."/>
            <person name="Li P."/>
            <person name="You F.M."/>
            <person name="Sun Q."/>
            <person name="Liu Z."/>
            <person name="Lyons E."/>
            <person name="Wicker T."/>
            <person name="Salzberg S.L."/>
            <person name="Devos K.M."/>
            <person name="Dvorak J."/>
        </authorList>
    </citation>
    <scope>NUCLEOTIDE SEQUENCE [LARGE SCALE GENOMIC DNA]</scope>
    <source>
        <strain evidence="1">cv. AL8/78</strain>
    </source>
</reference>
<dbReference type="Gramene" id="AET7Gv20791800.1">
    <property type="protein sequence ID" value="AET7Gv20791800.1"/>
    <property type="gene ID" value="AET7Gv20791800"/>
</dbReference>
<evidence type="ECO:0000313" key="1">
    <source>
        <dbReference type="EnsemblPlants" id="AET7Gv20791800.1"/>
    </source>
</evidence>
<sequence>ALLLQFFRFHIDALRCNMSQNSELEKATKTFRSSDLGRFQFLLQALTWVLIHKLLCMVSDRPEFQQGQ</sequence>
<organism evidence="1 2">
    <name type="scientific">Aegilops tauschii subsp. strangulata</name>
    <name type="common">Goatgrass</name>
    <dbReference type="NCBI Taxonomy" id="200361"/>
    <lineage>
        <taxon>Eukaryota</taxon>
        <taxon>Viridiplantae</taxon>
        <taxon>Streptophyta</taxon>
        <taxon>Embryophyta</taxon>
        <taxon>Tracheophyta</taxon>
        <taxon>Spermatophyta</taxon>
        <taxon>Magnoliopsida</taxon>
        <taxon>Liliopsida</taxon>
        <taxon>Poales</taxon>
        <taxon>Poaceae</taxon>
        <taxon>BOP clade</taxon>
        <taxon>Pooideae</taxon>
        <taxon>Triticodae</taxon>
        <taxon>Triticeae</taxon>
        <taxon>Triticinae</taxon>
        <taxon>Aegilops</taxon>
    </lineage>
</organism>
<dbReference type="EnsemblPlants" id="AET7Gv20791800.1">
    <property type="protein sequence ID" value="AET7Gv20791800.1"/>
    <property type="gene ID" value="AET7Gv20791800"/>
</dbReference>
<keyword evidence="2" id="KW-1185">Reference proteome</keyword>
<dbReference type="AlphaFoldDB" id="A0A453S2B8"/>
<reference evidence="1" key="5">
    <citation type="journal article" date="2021" name="G3 (Bethesda)">
        <title>Aegilops tauschii genome assembly Aet v5.0 features greater sequence contiguity and improved annotation.</title>
        <authorList>
            <person name="Wang L."/>
            <person name="Zhu T."/>
            <person name="Rodriguez J.C."/>
            <person name="Deal K.R."/>
            <person name="Dubcovsky J."/>
            <person name="McGuire P.E."/>
            <person name="Lux T."/>
            <person name="Spannagl M."/>
            <person name="Mayer K.F.X."/>
            <person name="Baldrich P."/>
            <person name="Meyers B.C."/>
            <person name="Huo N."/>
            <person name="Gu Y.Q."/>
            <person name="Zhou H."/>
            <person name="Devos K.M."/>
            <person name="Bennetzen J.L."/>
            <person name="Unver T."/>
            <person name="Budak H."/>
            <person name="Gulick P.J."/>
            <person name="Galiba G."/>
            <person name="Kalapos B."/>
            <person name="Nelson D.R."/>
            <person name="Li P."/>
            <person name="You F.M."/>
            <person name="Luo M.C."/>
            <person name="Dvorak J."/>
        </authorList>
    </citation>
    <scope>NUCLEOTIDE SEQUENCE [LARGE SCALE GENOMIC DNA]</scope>
    <source>
        <strain evidence="1">cv. AL8/78</strain>
    </source>
</reference>
<dbReference type="Proteomes" id="UP000015105">
    <property type="component" value="Chromosome 7D"/>
</dbReference>
<accession>A0A453S2B8</accession>
<evidence type="ECO:0000313" key="2">
    <source>
        <dbReference type="Proteomes" id="UP000015105"/>
    </source>
</evidence>
<name>A0A453S2B8_AEGTS</name>
<reference evidence="2" key="1">
    <citation type="journal article" date="2014" name="Science">
        <title>Ancient hybridizations among the ancestral genomes of bread wheat.</title>
        <authorList>
            <consortium name="International Wheat Genome Sequencing Consortium,"/>
            <person name="Marcussen T."/>
            <person name="Sandve S.R."/>
            <person name="Heier L."/>
            <person name="Spannagl M."/>
            <person name="Pfeifer M."/>
            <person name="Jakobsen K.S."/>
            <person name="Wulff B.B."/>
            <person name="Steuernagel B."/>
            <person name="Mayer K.F."/>
            <person name="Olsen O.A."/>
        </authorList>
    </citation>
    <scope>NUCLEOTIDE SEQUENCE [LARGE SCALE GENOMIC DNA]</scope>
    <source>
        <strain evidence="2">cv. AL8/78</strain>
    </source>
</reference>
<reference evidence="1" key="4">
    <citation type="submission" date="2019-03" db="UniProtKB">
        <authorList>
            <consortium name="EnsemblPlants"/>
        </authorList>
    </citation>
    <scope>IDENTIFICATION</scope>
</reference>
<proteinExistence type="predicted"/>